<dbReference type="CDD" id="cd14824">
    <property type="entry name" value="Longin"/>
    <property type="match status" value="1"/>
</dbReference>
<keyword evidence="6" id="KW-0256">Endoplasmic reticulum</keyword>
<keyword evidence="17" id="KW-1185">Reference proteome</keyword>
<evidence type="ECO:0000256" key="6">
    <source>
        <dbReference type="ARBA" id="ARBA00022824"/>
    </source>
</evidence>
<accession>A0A1J4KA18</accession>
<dbReference type="PROSITE" id="PS50892">
    <property type="entry name" value="V_SNARE"/>
    <property type="match status" value="1"/>
</dbReference>
<dbReference type="GO" id="GO:0015031">
    <property type="term" value="P:protein transport"/>
    <property type="evidence" value="ECO:0007669"/>
    <property type="project" value="UniProtKB-KW"/>
</dbReference>
<dbReference type="GO" id="GO:0005484">
    <property type="term" value="F:SNAP receptor activity"/>
    <property type="evidence" value="ECO:0007669"/>
    <property type="project" value="InterPro"/>
</dbReference>
<dbReference type="Gene3D" id="3.30.450.50">
    <property type="entry name" value="Longin domain"/>
    <property type="match status" value="1"/>
</dbReference>
<evidence type="ECO:0000256" key="1">
    <source>
        <dbReference type="ARBA" id="ARBA00004163"/>
    </source>
</evidence>
<evidence type="ECO:0000259" key="15">
    <source>
        <dbReference type="PROSITE" id="PS50892"/>
    </source>
</evidence>
<dbReference type="InterPro" id="IPR044565">
    <property type="entry name" value="Sec22"/>
</dbReference>
<dbReference type="PROSITE" id="PS50859">
    <property type="entry name" value="LONGIN"/>
    <property type="match status" value="1"/>
</dbReference>
<dbReference type="GO" id="GO:0005789">
    <property type="term" value="C:endoplasmic reticulum membrane"/>
    <property type="evidence" value="ECO:0007669"/>
    <property type="project" value="UniProtKB-SubCell"/>
</dbReference>
<evidence type="ECO:0000256" key="8">
    <source>
        <dbReference type="ARBA" id="ARBA00022989"/>
    </source>
</evidence>
<comment type="subcellular location">
    <subcellularLocation>
        <location evidence="1">Endoplasmic reticulum membrane</location>
        <topology evidence="1">Single-pass type IV membrane protein</topology>
    </subcellularLocation>
    <subcellularLocation>
        <location evidence="2">Golgi apparatus membrane</location>
    </subcellularLocation>
</comment>
<keyword evidence="9" id="KW-0333">Golgi apparatus</keyword>
<dbReference type="InterPro" id="IPR042855">
    <property type="entry name" value="V_SNARE_CC"/>
</dbReference>
<evidence type="ECO:0000256" key="5">
    <source>
        <dbReference type="ARBA" id="ARBA00022692"/>
    </source>
</evidence>
<feature type="domain" description="Longin" evidence="14">
    <location>
        <begin position="7"/>
        <end position="116"/>
    </location>
</feature>
<comment type="caution">
    <text evidence="16">The sequence shown here is derived from an EMBL/GenBank/DDBJ whole genome shotgun (WGS) entry which is preliminary data.</text>
</comment>
<keyword evidence="5 13" id="KW-0812">Transmembrane</keyword>
<keyword evidence="10 12" id="KW-0175">Coiled coil</keyword>
<evidence type="ECO:0000313" key="17">
    <source>
        <dbReference type="Proteomes" id="UP000179807"/>
    </source>
</evidence>
<dbReference type="Pfam" id="PF13774">
    <property type="entry name" value="Longin"/>
    <property type="match status" value="1"/>
</dbReference>
<comment type="similarity">
    <text evidence="3">Belongs to the synaptobrevin family.</text>
</comment>
<evidence type="ECO:0000256" key="7">
    <source>
        <dbReference type="ARBA" id="ARBA00022927"/>
    </source>
</evidence>
<dbReference type="GeneID" id="94838101"/>
<organism evidence="16 17">
    <name type="scientific">Tritrichomonas foetus</name>
    <dbReference type="NCBI Taxonomy" id="1144522"/>
    <lineage>
        <taxon>Eukaryota</taxon>
        <taxon>Metamonada</taxon>
        <taxon>Parabasalia</taxon>
        <taxon>Tritrichomonadida</taxon>
        <taxon>Tritrichomonadidae</taxon>
        <taxon>Tritrichomonas</taxon>
    </lineage>
</organism>
<dbReference type="Pfam" id="PF00957">
    <property type="entry name" value="Synaptobrevin"/>
    <property type="match status" value="1"/>
</dbReference>
<evidence type="ECO:0000256" key="4">
    <source>
        <dbReference type="ARBA" id="ARBA00022448"/>
    </source>
</evidence>
<keyword evidence="4" id="KW-0813">Transport</keyword>
<evidence type="ECO:0000259" key="14">
    <source>
        <dbReference type="PROSITE" id="PS50859"/>
    </source>
</evidence>
<keyword evidence="7" id="KW-0653">Protein transport</keyword>
<keyword evidence="11 13" id="KW-0472">Membrane</keyword>
<dbReference type="Proteomes" id="UP000179807">
    <property type="component" value="Unassembled WGS sequence"/>
</dbReference>
<evidence type="ECO:0000256" key="13">
    <source>
        <dbReference type="SAM" id="Phobius"/>
    </source>
</evidence>
<feature type="domain" description="V-SNARE coiled-coil homology" evidence="15">
    <location>
        <begin position="131"/>
        <end position="191"/>
    </location>
</feature>
<dbReference type="VEuPathDB" id="TrichDB:TRFO_23832"/>
<dbReference type="InterPro" id="IPR011012">
    <property type="entry name" value="Longin-like_dom_sf"/>
</dbReference>
<evidence type="ECO:0000256" key="9">
    <source>
        <dbReference type="ARBA" id="ARBA00023034"/>
    </source>
</evidence>
<keyword evidence="8 13" id="KW-1133">Transmembrane helix</keyword>
<dbReference type="SMART" id="SM01270">
    <property type="entry name" value="Longin"/>
    <property type="match status" value="1"/>
</dbReference>
<gene>
    <name evidence="16" type="ORF">TRFO_23832</name>
</gene>
<dbReference type="GO" id="GO:0000139">
    <property type="term" value="C:Golgi membrane"/>
    <property type="evidence" value="ECO:0007669"/>
    <property type="project" value="UniProtKB-SubCell"/>
</dbReference>
<dbReference type="SUPFAM" id="SSF64356">
    <property type="entry name" value="SNARE-like"/>
    <property type="match status" value="1"/>
</dbReference>
<evidence type="ECO:0000313" key="16">
    <source>
        <dbReference type="EMBL" id="OHT07802.1"/>
    </source>
</evidence>
<feature type="transmembrane region" description="Helical" evidence="13">
    <location>
        <begin position="192"/>
        <end position="210"/>
    </location>
</feature>
<dbReference type="CDD" id="cd15843">
    <property type="entry name" value="R-SNARE"/>
    <property type="match status" value="1"/>
</dbReference>
<evidence type="ECO:0000256" key="3">
    <source>
        <dbReference type="ARBA" id="ARBA00008025"/>
    </source>
</evidence>
<dbReference type="RefSeq" id="XP_068360938.1">
    <property type="nucleotide sequence ID" value="XM_068503397.1"/>
</dbReference>
<dbReference type="AlphaFoldDB" id="A0A1J4KA18"/>
<dbReference type="InterPro" id="IPR010908">
    <property type="entry name" value="Longin_dom"/>
</dbReference>
<reference evidence="16" key="1">
    <citation type="submission" date="2016-10" db="EMBL/GenBank/DDBJ databases">
        <authorList>
            <person name="Benchimol M."/>
            <person name="Almeida L.G."/>
            <person name="Vasconcelos A.T."/>
            <person name="Perreira-Neves A."/>
            <person name="Rosa I.A."/>
            <person name="Tasca T."/>
            <person name="Bogo M.R."/>
            <person name="de Souza W."/>
        </authorList>
    </citation>
    <scope>NUCLEOTIDE SEQUENCE [LARGE SCALE GENOMIC DNA]</scope>
    <source>
        <strain evidence="16">K</strain>
    </source>
</reference>
<proteinExistence type="inferred from homology"/>
<protein>
    <submittedName>
        <fullName evidence="16">Synaptobrevin family protein</fullName>
    </submittedName>
</protein>
<dbReference type="EMBL" id="MLAK01000685">
    <property type="protein sequence ID" value="OHT07802.1"/>
    <property type="molecule type" value="Genomic_DNA"/>
</dbReference>
<dbReference type="GO" id="GO:0006890">
    <property type="term" value="P:retrograde vesicle-mediated transport, Golgi to endoplasmic reticulum"/>
    <property type="evidence" value="ECO:0007669"/>
    <property type="project" value="InterPro"/>
</dbReference>
<dbReference type="PANTHER" id="PTHR45837">
    <property type="entry name" value="VESICLE-TRAFFICKING PROTEIN SEC22B"/>
    <property type="match status" value="1"/>
</dbReference>
<evidence type="ECO:0000256" key="12">
    <source>
        <dbReference type="PROSITE-ProRule" id="PRU00290"/>
    </source>
</evidence>
<name>A0A1J4KA18_9EUKA</name>
<evidence type="ECO:0000256" key="11">
    <source>
        <dbReference type="ARBA" id="ARBA00023136"/>
    </source>
</evidence>
<evidence type="ECO:0000256" key="2">
    <source>
        <dbReference type="ARBA" id="ARBA00004394"/>
    </source>
</evidence>
<dbReference type="GO" id="GO:0006888">
    <property type="term" value="P:endoplasmic reticulum to Golgi vesicle-mediated transport"/>
    <property type="evidence" value="ECO:0007669"/>
    <property type="project" value="InterPro"/>
</dbReference>
<sequence>MPIYFVHVVRLPDNLTLSATLDDDANSTNLIKEARRFYPQLSNASAPRLSFKLQAGTIHISTHQGFFSVCATDLQFETRTAYEFLDSVNSAFYNEYGGAITAAEREYVFMDFHQTLDLLRSRYMKIVADQNLGMLQNELDGVRQTMTNNVKSALIMHDKLGEVESMSQNLVNSAGMFANESKNLNRMHLWRTYGRPTVIISIVVLVYYLVSLII</sequence>
<dbReference type="OrthoDB" id="1719357at2759"/>
<evidence type="ECO:0000256" key="10">
    <source>
        <dbReference type="ARBA" id="ARBA00023054"/>
    </source>
</evidence>
<dbReference type="Gene3D" id="1.20.5.110">
    <property type="match status" value="1"/>
</dbReference>
<dbReference type="SUPFAM" id="SSF58038">
    <property type="entry name" value="SNARE fusion complex"/>
    <property type="match status" value="1"/>
</dbReference>